<dbReference type="EMBL" id="CP009526">
    <property type="protein sequence ID" value="AKB50693.1"/>
    <property type="molecule type" value="Genomic_DNA"/>
</dbReference>
<dbReference type="PATRIC" id="fig|1434109.4.peg.1805"/>
<dbReference type="Proteomes" id="UP000033038">
    <property type="component" value="Chromosome"/>
</dbReference>
<dbReference type="PANTHER" id="PTHR43619:SF2">
    <property type="entry name" value="S-ADENOSYL-L-METHIONINE-DEPENDENT METHYLTRANSFERASES SUPERFAMILY PROTEIN"/>
    <property type="match status" value="1"/>
</dbReference>
<accession>A0A0E3QL97</accession>
<dbReference type="KEGG" id="mbw:MSBRW_1440"/>
<dbReference type="InterPro" id="IPR011610">
    <property type="entry name" value="SAM_mthyl_Trfase_ML2640-like"/>
</dbReference>
<evidence type="ECO:0000256" key="2">
    <source>
        <dbReference type="ARBA" id="ARBA00022603"/>
    </source>
</evidence>
<comment type="similarity">
    <text evidence="1">Belongs to the UPF0677 family.</text>
</comment>
<sequence length="209" mass="24142">METLDKPENKISKIVMNKGPSSKTAEGIALHRLRESVRPESERIFYDPYAIYFINPKILEFIRSNPDKSKAEVERYDHFLPGTVNSIVARVRYFDDFVKKSIDEGFEQLIIMGAGYDSRAYRIEGMKKLKVFEVDHPETQSSKIEKVRKIFTSLPDHVSYIPADLAADDLGRKLQDAGYNKSKKTLFLMEGLLYYLSPRLVEIKSYPSY</sequence>
<reference evidence="4 5" key="1">
    <citation type="submission" date="2014-07" db="EMBL/GenBank/DDBJ databases">
        <title>Methanogenic archaea and the global carbon cycle.</title>
        <authorList>
            <person name="Henriksen J.R."/>
            <person name="Luke J."/>
            <person name="Reinhart S."/>
            <person name="Benedict M.N."/>
            <person name="Youngblut N.D."/>
            <person name="Metcalf M.E."/>
            <person name="Whitaker R.J."/>
            <person name="Metcalf W.W."/>
        </authorList>
    </citation>
    <scope>NUCLEOTIDE SEQUENCE [LARGE SCALE GENOMIC DNA]</scope>
    <source>
        <strain evidence="4 5">Wiesmoor</strain>
    </source>
</reference>
<dbReference type="RefSeq" id="WP_011308214.1">
    <property type="nucleotide sequence ID" value="NZ_CP009526.1"/>
</dbReference>
<dbReference type="GO" id="GO:0032259">
    <property type="term" value="P:methylation"/>
    <property type="evidence" value="ECO:0007669"/>
    <property type="project" value="UniProtKB-KW"/>
</dbReference>
<dbReference type="AlphaFoldDB" id="A0A0E3QL97"/>
<dbReference type="InterPro" id="IPR029063">
    <property type="entry name" value="SAM-dependent_MTases_sf"/>
</dbReference>
<dbReference type="GeneID" id="24822914"/>
<dbReference type="Gene3D" id="3.40.50.150">
    <property type="entry name" value="Vaccinia Virus protein VP39"/>
    <property type="match status" value="1"/>
</dbReference>
<evidence type="ECO:0000313" key="4">
    <source>
        <dbReference type="EMBL" id="AKB50693.1"/>
    </source>
</evidence>
<dbReference type="InterPro" id="IPR007213">
    <property type="entry name" value="Ppm1/Ppm2/Tcmp"/>
</dbReference>
<dbReference type="HOGENOM" id="CLU_1313120_0_0_2"/>
<protein>
    <submittedName>
        <fullName evidence="4">Uncharacterized protein</fullName>
    </submittedName>
</protein>
<evidence type="ECO:0000256" key="1">
    <source>
        <dbReference type="ARBA" id="ARBA00008138"/>
    </source>
</evidence>
<evidence type="ECO:0000313" key="5">
    <source>
        <dbReference type="Proteomes" id="UP000033038"/>
    </source>
</evidence>
<dbReference type="PANTHER" id="PTHR43619">
    <property type="entry name" value="S-ADENOSYL-L-METHIONINE-DEPENDENT METHYLTRANSFERASE YKTD-RELATED"/>
    <property type="match status" value="1"/>
</dbReference>
<evidence type="ECO:0000256" key="3">
    <source>
        <dbReference type="ARBA" id="ARBA00022679"/>
    </source>
</evidence>
<keyword evidence="2" id="KW-0489">Methyltransferase</keyword>
<keyword evidence="3" id="KW-0808">Transferase</keyword>
<organism evidence="4 5">
    <name type="scientific">Methanosarcina barkeri str. Wiesmoor</name>
    <dbReference type="NCBI Taxonomy" id="1434109"/>
    <lineage>
        <taxon>Archaea</taxon>
        <taxon>Methanobacteriati</taxon>
        <taxon>Methanobacteriota</taxon>
        <taxon>Stenosarchaea group</taxon>
        <taxon>Methanomicrobia</taxon>
        <taxon>Methanosarcinales</taxon>
        <taxon>Methanosarcinaceae</taxon>
        <taxon>Methanosarcina</taxon>
    </lineage>
</organism>
<proteinExistence type="inferred from homology"/>
<dbReference type="SUPFAM" id="SSF53335">
    <property type="entry name" value="S-adenosyl-L-methionine-dependent methyltransferases"/>
    <property type="match status" value="1"/>
</dbReference>
<name>A0A0E3QL97_METBA</name>
<gene>
    <name evidence="4" type="ORF">MSBRW_1440</name>
</gene>
<dbReference type="GO" id="GO:0008168">
    <property type="term" value="F:methyltransferase activity"/>
    <property type="evidence" value="ECO:0007669"/>
    <property type="project" value="UniProtKB-KW"/>
</dbReference>
<dbReference type="NCBIfam" id="TIGR00027">
    <property type="entry name" value="mthyl_TIGR00027"/>
    <property type="match status" value="1"/>
</dbReference>
<dbReference type="Pfam" id="PF04072">
    <property type="entry name" value="LCM"/>
    <property type="match status" value="1"/>
</dbReference>